<dbReference type="EMBL" id="JBHUIV010000010">
    <property type="protein sequence ID" value="MFD2200722.1"/>
    <property type="molecule type" value="Genomic_DNA"/>
</dbReference>
<proteinExistence type="predicted"/>
<sequence length="278" mass="32626">MVSSKTKKQIIYVLLDFSEYSKTELLFAKSWIENREFEIRALHQFDFIYPTLLNNDLRLKIAYDQKRVIWNKWFQLKNEIFPEEIKVQFEILDYSLVEYLSSAAQNETFYLIMGLKGGGKMKQIFIGSMVNEVIKKLNLVTFALPKKLENFNPRKITITVHPEFSFNLKALEEVLVNAPKSVDSIKWVSIAREEDNPEDLSDYLDYLIKKVDTSLHQEFFVFSGEDTFVQVKAFFHSHNDNILLVQKGGRTFKDKLFRKFLINELVYDGSIPLIILPI</sequence>
<accession>A0ABW5B3N4</accession>
<reference evidence="2" key="1">
    <citation type="journal article" date="2019" name="Int. J. Syst. Evol. Microbiol.">
        <title>The Global Catalogue of Microorganisms (GCM) 10K type strain sequencing project: providing services to taxonomists for standard genome sequencing and annotation.</title>
        <authorList>
            <consortium name="The Broad Institute Genomics Platform"/>
            <consortium name="The Broad Institute Genome Sequencing Center for Infectious Disease"/>
            <person name="Wu L."/>
            <person name="Ma J."/>
        </authorList>
    </citation>
    <scope>NUCLEOTIDE SEQUENCE [LARGE SCALE GENOMIC DNA]</scope>
    <source>
        <strain evidence="2">KCTC 19812</strain>
    </source>
</reference>
<comment type="caution">
    <text evidence="1">The sequence shown here is derived from an EMBL/GenBank/DDBJ whole genome shotgun (WGS) entry which is preliminary data.</text>
</comment>
<name>A0ABW5B3N4_9BACT</name>
<dbReference type="RefSeq" id="WP_380800571.1">
    <property type="nucleotide sequence ID" value="NZ_JBHUIV010000010.1"/>
</dbReference>
<dbReference type="SUPFAM" id="SSF52402">
    <property type="entry name" value="Adenine nucleotide alpha hydrolases-like"/>
    <property type="match status" value="1"/>
</dbReference>
<protein>
    <submittedName>
        <fullName evidence="1">Universal stress protein</fullName>
    </submittedName>
</protein>
<evidence type="ECO:0000313" key="1">
    <source>
        <dbReference type="EMBL" id="MFD2200722.1"/>
    </source>
</evidence>
<organism evidence="1 2">
    <name type="scientific">Shivajiella indica</name>
    <dbReference type="NCBI Taxonomy" id="872115"/>
    <lineage>
        <taxon>Bacteria</taxon>
        <taxon>Pseudomonadati</taxon>
        <taxon>Bacteroidota</taxon>
        <taxon>Cytophagia</taxon>
        <taxon>Cytophagales</taxon>
        <taxon>Cyclobacteriaceae</taxon>
        <taxon>Shivajiella</taxon>
    </lineage>
</organism>
<dbReference type="Proteomes" id="UP001597414">
    <property type="component" value="Unassembled WGS sequence"/>
</dbReference>
<keyword evidence="2" id="KW-1185">Reference proteome</keyword>
<gene>
    <name evidence="1" type="ORF">ACFSKV_04040</name>
</gene>
<evidence type="ECO:0000313" key="2">
    <source>
        <dbReference type="Proteomes" id="UP001597414"/>
    </source>
</evidence>
<dbReference type="Gene3D" id="3.40.50.12370">
    <property type="match status" value="1"/>
</dbReference>